<dbReference type="Proteomes" id="UP001597214">
    <property type="component" value="Unassembled WGS sequence"/>
</dbReference>
<comment type="caution">
    <text evidence="1">The sequence shown here is derived from an EMBL/GenBank/DDBJ whole genome shotgun (WGS) entry which is preliminary data.</text>
</comment>
<name>A0ABW4LYW6_9BACI</name>
<dbReference type="Pfam" id="PF11167">
    <property type="entry name" value="DUF2953"/>
    <property type="match status" value="1"/>
</dbReference>
<keyword evidence="2" id="KW-1185">Reference proteome</keyword>
<sequence length="230" mass="26526">MVWIWIVFGFFLFFTLLFLSKLHIKIDYFHTQDNDNMSIMVRLWFIRYTFNIPLVKIDKESNSLVLKRDSYAGTVKEKKQETEQKVTPTEFINLMKNTQELLQHVVEFHSIVKKFLNKITIQKLEWHSNIGAGDAALTGTLVGAGWSIKGCIIGILSQYMKLKAVPNITITPFFQQMFSHTKLTCIFSFRIGNAILAGLRVVKFWKGGFPSFKSNTPSFIKSEDNEKSIV</sequence>
<evidence type="ECO:0000313" key="2">
    <source>
        <dbReference type="Proteomes" id="UP001597214"/>
    </source>
</evidence>
<evidence type="ECO:0000313" key="1">
    <source>
        <dbReference type="EMBL" id="MFD1739330.1"/>
    </source>
</evidence>
<reference evidence="2" key="1">
    <citation type="journal article" date="2019" name="Int. J. Syst. Evol. Microbiol.">
        <title>The Global Catalogue of Microorganisms (GCM) 10K type strain sequencing project: providing services to taxonomists for standard genome sequencing and annotation.</title>
        <authorList>
            <consortium name="The Broad Institute Genomics Platform"/>
            <consortium name="The Broad Institute Genome Sequencing Center for Infectious Disease"/>
            <person name="Wu L."/>
            <person name="Ma J."/>
        </authorList>
    </citation>
    <scope>NUCLEOTIDE SEQUENCE [LARGE SCALE GENOMIC DNA]</scope>
    <source>
        <strain evidence="2">CCUG 49339</strain>
    </source>
</reference>
<dbReference type="RefSeq" id="WP_377930559.1">
    <property type="nucleotide sequence ID" value="NZ_JBHUEM010000054.1"/>
</dbReference>
<organism evidence="1 2">
    <name type="scientific">Bacillus salitolerans</name>
    <dbReference type="NCBI Taxonomy" id="1437434"/>
    <lineage>
        <taxon>Bacteria</taxon>
        <taxon>Bacillati</taxon>
        <taxon>Bacillota</taxon>
        <taxon>Bacilli</taxon>
        <taxon>Bacillales</taxon>
        <taxon>Bacillaceae</taxon>
        <taxon>Bacillus</taxon>
    </lineage>
</organism>
<gene>
    <name evidence="1" type="ORF">ACFSCX_22880</name>
</gene>
<protein>
    <submittedName>
        <fullName evidence="1">DUF2953 domain-containing protein</fullName>
    </submittedName>
</protein>
<proteinExistence type="predicted"/>
<dbReference type="EMBL" id="JBHUEM010000054">
    <property type="protein sequence ID" value="MFD1739330.1"/>
    <property type="molecule type" value="Genomic_DNA"/>
</dbReference>
<dbReference type="InterPro" id="IPR021338">
    <property type="entry name" value="DUF2953"/>
</dbReference>
<accession>A0ABW4LYW6</accession>